<dbReference type="GO" id="GO:0005886">
    <property type="term" value="C:plasma membrane"/>
    <property type="evidence" value="ECO:0007669"/>
    <property type="project" value="UniProtKB-SubCell"/>
</dbReference>
<feature type="transmembrane region" description="Helical" evidence="8">
    <location>
        <begin position="6"/>
        <end position="24"/>
    </location>
</feature>
<name>A0A0J8D7Z2_CLOCY</name>
<feature type="transmembrane region" description="Helical" evidence="8">
    <location>
        <begin position="81"/>
        <end position="102"/>
    </location>
</feature>
<keyword evidence="2" id="KW-1003">Cell membrane</keyword>
<evidence type="ECO:0000256" key="3">
    <source>
        <dbReference type="ARBA" id="ARBA00022519"/>
    </source>
</evidence>
<evidence type="ECO:0000256" key="4">
    <source>
        <dbReference type="ARBA" id="ARBA00022692"/>
    </source>
</evidence>
<protein>
    <recommendedName>
        <fullName evidence="9">Threonine/Serine exporter ThrE domain-containing protein</fullName>
    </recommendedName>
</protein>
<dbReference type="OrthoDB" id="9810047at2"/>
<sequence length="160" mass="17141">MLSGRLLIEIVFAFLGSFFPGVLFNIERKNLVWAGISGSIGWVLFAIVKAATASPAMATFVGAAGIGVYSEIMARVKKTPASIFSITGIYPLVPGITAYNTVKYIVEDDLAMALNKGIETAAVAGAIAFGIMTVTAAFQFITRFKQRKHEIKQEKSLSNS</sequence>
<proteinExistence type="inferred from homology"/>
<evidence type="ECO:0000313" key="11">
    <source>
        <dbReference type="Proteomes" id="UP000036756"/>
    </source>
</evidence>
<feature type="transmembrane region" description="Helical" evidence="8">
    <location>
        <begin position="56"/>
        <end position="74"/>
    </location>
</feature>
<dbReference type="RefSeq" id="WP_048570258.1">
    <property type="nucleotide sequence ID" value="NZ_LFVU01000024.1"/>
</dbReference>
<dbReference type="GO" id="GO:0015744">
    <property type="term" value="P:succinate transport"/>
    <property type="evidence" value="ECO:0007669"/>
    <property type="project" value="TreeGrafter"/>
</dbReference>
<dbReference type="InterPro" id="IPR024528">
    <property type="entry name" value="ThrE_2"/>
</dbReference>
<evidence type="ECO:0000256" key="1">
    <source>
        <dbReference type="ARBA" id="ARBA00004651"/>
    </source>
</evidence>
<dbReference type="STRING" id="1121307.CLCY_4c01380"/>
<feature type="transmembrane region" description="Helical" evidence="8">
    <location>
        <begin position="31"/>
        <end position="50"/>
    </location>
</feature>
<dbReference type="InterPro" id="IPR050539">
    <property type="entry name" value="ThrE_Dicarb/AminoAcid_Exp"/>
</dbReference>
<feature type="transmembrane region" description="Helical" evidence="8">
    <location>
        <begin position="122"/>
        <end position="142"/>
    </location>
</feature>
<dbReference type="EMBL" id="LFVU01000024">
    <property type="protein sequence ID" value="KMT22165.1"/>
    <property type="molecule type" value="Genomic_DNA"/>
</dbReference>
<gene>
    <name evidence="10" type="ORF">CLCY_4c01380</name>
</gene>
<comment type="similarity">
    <text evidence="7">Belongs to the ThrE exporter (TC 2.A.79) family.</text>
</comment>
<dbReference type="Proteomes" id="UP000036756">
    <property type="component" value="Unassembled WGS sequence"/>
</dbReference>
<organism evidence="10 11">
    <name type="scientific">Clostridium cylindrosporum DSM 605</name>
    <dbReference type="NCBI Taxonomy" id="1121307"/>
    <lineage>
        <taxon>Bacteria</taxon>
        <taxon>Bacillati</taxon>
        <taxon>Bacillota</taxon>
        <taxon>Clostridia</taxon>
        <taxon>Eubacteriales</taxon>
        <taxon>Clostridiaceae</taxon>
        <taxon>Clostridium</taxon>
    </lineage>
</organism>
<evidence type="ECO:0000256" key="7">
    <source>
        <dbReference type="ARBA" id="ARBA00034125"/>
    </source>
</evidence>
<evidence type="ECO:0000313" key="10">
    <source>
        <dbReference type="EMBL" id="KMT22165.1"/>
    </source>
</evidence>
<evidence type="ECO:0000256" key="2">
    <source>
        <dbReference type="ARBA" id="ARBA00022475"/>
    </source>
</evidence>
<keyword evidence="4 8" id="KW-0812">Transmembrane</keyword>
<keyword evidence="6 8" id="KW-0472">Membrane</keyword>
<dbReference type="PANTHER" id="PTHR34390">
    <property type="entry name" value="UPF0442 PROTEIN YJJB-RELATED"/>
    <property type="match status" value="1"/>
</dbReference>
<keyword evidence="3" id="KW-0997">Cell inner membrane</keyword>
<keyword evidence="11" id="KW-1185">Reference proteome</keyword>
<accession>A0A0J8D7Z2</accession>
<dbReference type="AlphaFoldDB" id="A0A0J8D7Z2"/>
<evidence type="ECO:0000256" key="5">
    <source>
        <dbReference type="ARBA" id="ARBA00022989"/>
    </source>
</evidence>
<evidence type="ECO:0000259" key="9">
    <source>
        <dbReference type="Pfam" id="PF12821"/>
    </source>
</evidence>
<comment type="caution">
    <text evidence="10">The sequence shown here is derived from an EMBL/GenBank/DDBJ whole genome shotgun (WGS) entry which is preliminary data.</text>
</comment>
<keyword evidence="5 8" id="KW-1133">Transmembrane helix</keyword>
<dbReference type="Pfam" id="PF12821">
    <property type="entry name" value="ThrE_2"/>
    <property type="match status" value="1"/>
</dbReference>
<dbReference type="PANTHER" id="PTHR34390:SF1">
    <property type="entry name" value="SUCCINATE TRANSPORTER SUBUNIT YJJB-RELATED"/>
    <property type="match status" value="1"/>
</dbReference>
<comment type="subcellular location">
    <subcellularLocation>
        <location evidence="1">Cell membrane</location>
        <topology evidence="1">Multi-pass membrane protein</topology>
    </subcellularLocation>
</comment>
<reference evidence="10 11" key="1">
    <citation type="submission" date="2015-06" db="EMBL/GenBank/DDBJ databases">
        <title>Draft genome sequence of the purine-degrading Clostridium cylindrosporum HC-1 (DSM 605).</title>
        <authorList>
            <person name="Poehlein A."/>
            <person name="Schiel-Bengelsdorf B."/>
            <person name="Bengelsdorf F."/>
            <person name="Daniel R."/>
            <person name="Duerre P."/>
        </authorList>
    </citation>
    <scope>NUCLEOTIDE SEQUENCE [LARGE SCALE GENOMIC DNA]</scope>
    <source>
        <strain evidence="10 11">DSM 605</strain>
    </source>
</reference>
<dbReference type="PATRIC" id="fig|1121307.3.peg.1792"/>
<evidence type="ECO:0000256" key="8">
    <source>
        <dbReference type="SAM" id="Phobius"/>
    </source>
</evidence>
<evidence type="ECO:0000256" key="6">
    <source>
        <dbReference type="ARBA" id="ARBA00023136"/>
    </source>
</evidence>
<feature type="domain" description="Threonine/Serine exporter ThrE" evidence="9">
    <location>
        <begin position="10"/>
        <end position="135"/>
    </location>
</feature>